<dbReference type="InterPro" id="IPR040720">
    <property type="entry name" value="GH81_C"/>
</dbReference>
<feature type="region of interest" description="Disordered" evidence="9">
    <location>
        <begin position="1679"/>
        <end position="1721"/>
    </location>
</feature>
<feature type="chain" id="PRO_5046964776" description="glucan endo-1,3-beta-D-glucosidase" evidence="10">
    <location>
        <begin position="18"/>
        <end position="1808"/>
    </location>
</feature>
<dbReference type="Gene3D" id="2.70.98.30">
    <property type="entry name" value="Golgi alpha-mannosidase II, domain 4"/>
    <property type="match status" value="1"/>
</dbReference>
<keyword evidence="10" id="KW-0732">Signal</keyword>
<keyword evidence="7" id="KW-0961">Cell wall biogenesis/degradation</keyword>
<evidence type="ECO:0000256" key="2">
    <source>
        <dbReference type="ARBA" id="ARBA00010730"/>
    </source>
</evidence>
<evidence type="ECO:0000256" key="5">
    <source>
        <dbReference type="ARBA" id="ARBA00023277"/>
    </source>
</evidence>
<feature type="compositionally biased region" description="Basic and acidic residues" evidence="9">
    <location>
        <begin position="1561"/>
        <end position="1573"/>
    </location>
</feature>
<dbReference type="Proteomes" id="UP001501742">
    <property type="component" value="Unassembled WGS sequence"/>
</dbReference>
<dbReference type="Gene3D" id="2.60.40.1080">
    <property type="match status" value="1"/>
</dbReference>
<feature type="region of interest" description="Disordered" evidence="9">
    <location>
        <begin position="1314"/>
        <end position="1333"/>
    </location>
</feature>
<comment type="catalytic activity">
    <reaction evidence="1">
        <text>Hydrolysis of (1-&gt;3)-beta-D-glucosidic linkages in (1-&gt;3)-beta-D-glucans.</text>
        <dbReference type="EC" id="3.2.1.39"/>
    </reaction>
</comment>
<evidence type="ECO:0000256" key="7">
    <source>
        <dbReference type="ARBA" id="ARBA00023316"/>
    </source>
</evidence>
<dbReference type="PROSITE" id="PS52008">
    <property type="entry name" value="GH81"/>
    <property type="match status" value="1"/>
</dbReference>
<feature type="signal peptide" evidence="10">
    <location>
        <begin position="1"/>
        <end position="17"/>
    </location>
</feature>
<name>A0ABP4K392_9MICO</name>
<accession>A0ABP4K392</accession>
<evidence type="ECO:0000256" key="9">
    <source>
        <dbReference type="SAM" id="MobiDB-lite"/>
    </source>
</evidence>
<feature type="domain" description="F5/8 type C" evidence="11">
    <location>
        <begin position="1539"/>
        <end position="1677"/>
    </location>
</feature>
<reference evidence="13" key="1">
    <citation type="journal article" date="2019" name="Int. J. Syst. Evol. Microbiol.">
        <title>The Global Catalogue of Microorganisms (GCM) 10K type strain sequencing project: providing services to taxonomists for standard genome sequencing and annotation.</title>
        <authorList>
            <consortium name="The Broad Institute Genomics Platform"/>
            <consortium name="The Broad Institute Genome Sequencing Center for Infectious Disease"/>
            <person name="Wu L."/>
            <person name="Ma J."/>
        </authorList>
    </citation>
    <scope>NUCLEOTIDE SEQUENCE [LARGE SCALE GENOMIC DNA]</scope>
    <source>
        <strain evidence="13">JCM 12140</strain>
    </source>
</reference>
<dbReference type="InterPro" id="IPR005200">
    <property type="entry name" value="Endo-beta-glucanase"/>
</dbReference>
<evidence type="ECO:0000256" key="1">
    <source>
        <dbReference type="ARBA" id="ARBA00000382"/>
    </source>
</evidence>
<keyword evidence="4" id="KW-0378">Hydrolase</keyword>
<protein>
    <recommendedName>
        <fullName evidence="3">glucan endo-1,3-beta-D-glucosidase</fullName>
        <ecNumber evidence="3">3.2.1.39</ecNumber>
    </recommendedName>
</protein>
<comment type="caution">
    <text evidence="12">The sequence shown here is derived from an EMBL/GenBank/DDBJ whole genome shotgun (WGS) entry which is preliminary data.</text>
</comment>
<proteinExistence type="inferred from homology"/>
<dbReference type="EC" id="3.2.1.39" evidence="3"/>
<dbReference type="InterPro" id="IPR008979">
    <property type="entry name" value="Galactose-bd-like_sf"/>
</dbReference>
<feature type="region of interest" description="Disordered" evidence="9">
    <location>
        <begin position="1532"/>
        <end position="1573"/>
    </location>
</feature>
<evidence type="ECO:0000256" key="3">
    <source>
        <dbReference type="ARBA" id="ARBA00012780"/>
    </source>
</evidence>
<evidence type="ECO:0000313" key="12">
    <source>
        <dbReference type="EMBL" id="GAA1493294.1"/>
    </source>
</evidence>
<keyword evidence="13" id="KW-1185">Reference proteome</keyword>
<keyword evidence="6" id="KW-0326">Glycosidase</keyword>
<sequence>MIAAVIALTGPATAAHAADRPAGSSRTAQSTPAARPASTALPSPAAVPALPADGTRVGSGSFAPTPPATISDSADVQKTVDQHLYVDPSQAGKPVPTNQWWTDLLVSKYSGDMWAYPFVSSNSQDGTKLTSPTRWNDDGTAMQLESPVTVSGTVTPEADPSDELIADFEQGVPDGWTSTGTAFSRATGTPSGQSQVSGWLGNGYLTSWGTTAGATAGDGATGTLTSGSFTIDHRHLAFTIAGGEHADQEAVQLVVGGQVVASATGTNSEQFRWVDWDVSTWAGQQAQLRVVDSLPAGWAHVMVDQVLLTDEPDGVAQRFSTAFSATEADALRWGDWNVSWRMPQAGSGGQYMDVTSVQGNPYEWFEYHGMTPRLTVQAGATITDGAGEPIVFPFTGDRFEIRQGDHVYGVHAPDETTFTRSGTAIDAAAGTRYLVLSAVPTTGLSLDDLQQYAFAVPRNTTMDYSYDPAEGQVEQQWSVQTDALQGSNHDTVQGWLQHQYAESTNDLRFTGATYATPRGTMKTTIGHDGWTLDYAFTGLTPTGAPPQGQDERDVLRKYLSDYAKKTTYGGDTYWGGKDLQQLAEYMTVAQQIGDTAAEQQLQATLTTALTDWYTYSTGESEHFFAMYPTWKALIGFGDSYGSAQFNDNHFHYGYFAVATALLGAVDPDWAKRYEGMATLVTKQYADWDRDDDRFPHLRTFGVWEGHSNAGGFSSPGGNNQESSSEAIQSEAGLFLLGTVLGNEEMQATGAMEYVTERAAVRDYYQNAHGNPASKAYDGNGAFPDAYQHGQAGILFDSGQAEATYFSGDPAWIYGIQWMPTAPWFDYFGWDPDFSKAIMRQMMQARPEVVGQDGVAGGNAAHIQMLTKKWWGVGTYGNDAISQDRDAAIGELEDAIRAAERNHPGFVTAKTAANPLYDQATGTLVVSTDADGEVVFPAEYWTPTTLPASLVPAELDGPTADRQPKDWPTQSPLLSYLSTDYTADKSTIDRLYSVDLTHYTPGTDTAHAAAVFSDMGDALGNVVLGFLAQYDPDTYLDIHQALWAAEDPAVTGQSMAGLVYHQAVSNRTVGTEVTDRHTSDPLSQVFRAADGTYSYVLDNTDDVQHTHDVYDGQRVIGQIAVPAHTQITSHLDAHLAEIVVGTTGSPTTLVPGSTTRFTATGYDQYGATMPLDGLTWDASTGRIAADGTYEATERAASATLTAAVGSVRDTYRFRVASAPELTSIAVTPGFEQLVVGTPAEFAAAGHDQYGDPIDLSGPVTWATTLPGGTVDAGSVRAAGSGAGYVTATSGGVEGSAVVSAVATVPDQALHATAVATSSDGGNTPGKALDGDPATRWESAHGQDAVDYTVDLGRPTDVTDVDITWEGAAAAEYDLQVADSADGPWHTVRDVTKTTAAADHVAVGTTARFVRMHGIDRLTQYGYSIWSFAVHGTPSASVITPSTVLVGPRATRLPAGGSTTVTAYAFDADGNGGPVTAAADTDGAAAWTIDGGGTIAGDGTVTAAAAAGVTATVHAVVGGASGQATVTTVANGAFGDPDPGTAPGDGGHAPRDIAVGKPVTTSSDERGDLSGDHAVDGSRTTRWASRAADDQWIAVDLGAVVPVDRVVLDWEAAYADRYQVQVRATTDEDWQTVATEAHGTGGTATHELDAVRARYVRMLGVERHTSYGYSLWAFRVDSTEGAPTPDLARNAPTTSSTDETAGVAAPNATDGDPGSRWASGHTDDQWLDVDLGSAEPLHRATLRWEDASGSAYRIEARNGPDDAWTTLATVDDGDGGTDVVDLSGTWRHVRFQGVHRATGYGYSLYAFEVR</sequence>
<feature type="compositionally biased region" description="Low complexity" evidence="9">
    <location>
        <begin position="13"/>
        <end position="52"/>
    </location>
</feature>
<evidence type="ECO:0000313" key="13">
    <source>
        <dbReference type="Proteomes" id="UP001501742"/>
    </source>
</evidence>
<evidence type="ECO:0000256" key="10">
    <source>
        <dbReference type="SAM" id="SignalP"/>
    </source>
</evidence>
<evidence type="ECO:0000256" key="4">
    <source>
        <dbReference type="ARBA" id="ARBA00022801"/>
    </source>
</evidence>
<comment type="similarity">
    <text evidence="2">Belongs to the glycosyl hydrolase 81 family.</text>
</comment>
<dbReference type="PROSITE" id="PS50022">
    <property type="entry name" value="FA58C_3"/>
    <property type="match status" value="3"/>
</dbReference>
<feature type="domain" description="F5/8 type C" evidence="11">
    <location>
        <begin position="1284"/>
        <end position="1431"/>
    </location>
</feature>
<dbReference type="InterPro" id="IPR000421">
    <property type="entry name" value="FA58C"/>
</dbReference>
<dbReference type="PANTHER" id="PTHR31983:SF0">
    <property type="entry name" value="GLUCAN ENDO-1,3-BETA-D-GLUCOSIDASE 2"/>
    <property type="match status" value="1"/>
</dbReference>
<dbReference type="Gene3D" id="2.60.120.260">
    <property type="entry name" value="Galactose-binding domain-like"/>
    <property type="match status" value="3"/>
</dbReference>
<dbReference type="Pfam" id="PF17652">
    <property type="entry name" value="Glyco_hydro81C"/>
    <property type="match status" value="1"/>
</dbReference>
<dbReference type="PANTHER" id="PTHR31983">
    <property type="entry name" value="ENDO-1,3(4)-BETA-GLUCANASE 1"/>
    <property type="match status" value="1"/>
</dbReference>
<evidence type="ECO:0000256" key="6">
    <source>
        <dbReference type="ARBA" id="ARBA00023295"/>
    </source>
</evidence>
<feature type="region of interest" description="Disordered" evidence="9">
    <location>
        <begin position="13"/>
        <end position="72"/>
    </location>
</feature>
<gene>
    <name evidence="12" type="ORF">GCM10009627_16400</name>
</gene>
<organism evidence="12 13">
    <name type="scientific">Curtobacterium herbarum</name>
    <dbReference type="NCBI Taxonomy" id="150122"/>
    <lineage>
        <taxon>Bacteria</taxon>
        <taxon>Bacillati</taxon>
        <taxon>Actinomycetota</taxon>
        <taxon>Actinomycetes</taxon>
        <taxon>Micrococcales</taxon>
        <taxon>Microbacteriaceae</taxon>
        <taxon>Curtobacterium</taxon>
    </lineage>
</organism>
<feature type="domain" description="F5/8 type C" evidence="11">
    <location>
        <begin position="1678"/>
        <end position="1808"/>
    </location>
</feature>
<dbReference type="EMBL" id="BAAAJX010000005">
    <property type="protein sequence ID" value="GAA1493294.1"/>
    <property type="molecule type" value="Genomic_DNA"/>
</dbReference>
<evidence type="ECO:0000256" key="8">
    <source>
        <dbReference type="ARBA" id="ARBA00023326"/>
    </source>
</evidence>
<dbReference type="Pfam" id="PF00754">
    <property type="entry name" value="F5_F8_type_C"/>
    <property type="match status" value="3"/>
</dbReference>
<dbReference type="SUPFAM" id="SSF49785">
    <property type="entry name" value="Galactose-binding domain-like"/>
    <property type="match status" value="3"/>
</dbReference>
<evidence type="ECO:0000259" key="11">
    <source>
        <dbReference type="PROSITE" id="PS50022"/>
    </source>
</evidence>
<keyword evidence="5" id="KW-0119">Carbohydrate metabolism</keyword>
<keyword evidence="8" id="KW-0624">Polysaccharide degradation</keyword>